<organism evidence="1 2">
    <name type="scientific">Alkalicoccus daliensis</name>
    <dbReference type="NCBI Taxonomy" id="745820"/>
    <lineage>
        <taxon>Bacteria</taxon>
        <taxon>Bacillati</taxon>
        <taxon>Bacillota</taxon>
        <taxon>Bacilli</taxon>
        <taxon>Bacillales</taxon>
        <taxon>Bacillaceae</taxon>
        <taxon>Alkalicoccus</taxon>
    </lineage>
</organism>
<gene>
    <name evidence="1" type="ORF">SAMN04488053_11187</name>
</gene>
<protein>
    <submittedName>
        <fullName evidence="1">L-2-amino-thiazoline-4-carboxylic acid hydrolase</fullName>
    </submittedName>
</protein>
<dbReference type="Pfam" id="PF14196">
    <property type="entry name" value="ATC_hydrolase"/>
    <property type="match status" value="1"/>
</dbReference>
<dbReference type="STRING" id="745820.SAMN04488053_11187"/>
<dbReference type="GO" id="GO:0016787">
    <property type="term" value="F:hydrolase activity"/>
    <property type="evidence" value="ECO:0007669"/>
    <property type="project" value="UniProtKB-KW"/>
</dbReference>
<accession>A0A1H0ISV5</accession>
<evidence type="ECO:0000313" key="2">
    <source>
        <dbReference type="Proteomes" id="UP000198778"/>
    </source>
</evidence>
<dbReference type="RefSeq" id="WP_090843695.1">
    <property type="nucleotide sequence ID" value="NZ_FNIL01000011.1"/>
</dbReference>
<dbReference type="Proteomes" id="UP000198778">
    <property type="component" value="Unassembled WGS sequence"/>
</dbReference>
<keyword evidence="1" id="KW-0378">Hydrolase</keyword>
<keyword evidence="2" id="KW-1185">Reference proteome</keyword>
<sequence length="234" mass="26545">MTNSLKPYSMFAITAKLITHVDKAVHEAFPASASQFVQQGIDAFGQEKVKAIAEQATREEEHHILNKYLAPEVTASESLTSQHTIYALMAKLFAEIAKPFVDTFGEKGKDAVREGVRTFGESRGRGIAGRAEIKGYTNSMEHYLSSYDMERSELFEVETIFHENEIEQTFTKCPFGQQWADDGTGEYGILYCQMIDPAIAAGYNQDFEVEHDEYVLKEGQCHFRFKMPEKERND</sequence>
<evidence type="ECO:0000313" key="1">
    <source>
        <dbReference type="EMBL" id="SDO34360.1"/>
    </source>
</evidence>
<dbReference type="AlphaFoldDB" id="A0A1H0ISV5"/>
<dbReference type="OrthoDB" id="1858124at2"/>
<name>A0A1H0ISV5_9BACI</name>
<proteinExistence type="predicted"/>
<dbReference type="InterPro" id="IPR026002">
    <property type="entry name" value="ATC_hydrolase-like"/>
</dbReference>
<dbReference type="EMBL" id="FNIL01000011">
    <property type="protein sequence ID" value="SDO34360.1"/>
    <property type="molecule type" value="Genomic_DNA"/>
</dbReference>
<reference evidence="2" key="1">
    <citation type="submission" date="2016-10" db="EMBL/GenBank/DDBJ databases">
        <authorList>
            <person name="Varghese N."/>
            <person name="Submissions S."/>
        </authorList>
    </citation>
    <scope>NUCLEOTIDE SEQUENCE [LARGE SCALE GENOMIC DNA]</scope>
    <source>
        <strain evidence="2">CGMCC 1.10369</strain>
    </source>
</reference>